<evidence type="ECO:0000313" key="2">
    <source>
        <dbReference type="Proteomes" id="UP001205748"/>
    </source>
</evidence>
<dbReference type="InterPro" id="IPR007169">
    <property type="entry name" value="RemA-like"/>
</dbReference>
<protein>
    <submittedName>
        <fullName evidence="1">DUF370 domain-containing protein</fullName>
    </submittedName>
</protein>
<name>A0AAE3HH04_9FIRM</name>
<dbReference type="RefSeq" id="WP_257531382.1">
    <property type="nucleotide sequence ID" value="NZ_JANKAS010000008.1"/>
</dbReference>
<dbReference type="Pfam" id="PF04025">
    <property type="entry name" value="RemA-like"/>
    <property type="match status" value="1"/>
</dbReference>
<dbReference type="EMBL" id="JANKAS010000008">
    <property type="protein sequence ID" value="MCR1899240.1"/>
    <property type="molecule type" value="Genomic_DNA"/>
</dbReference>
<comment type="caution">
    <text evidence="1">The sequence shown here is derived from an EMBL/GenBank/DDBJ whole genome shotgun (WGS) entry which is preliminary data.</text>
</comment>
<evidence type="ECO:0000313" key="1">
    <source>
        <dbReference type="EMBL" id="MCR1899240.1"/>
    </source>
</evidence>
<gene>
    <name evidence="1" type="ORF">NSA47_09605</name>
</gene>
<sequence>MLLHLGGDEMVSFKDVIAVMNLEIAQMSKETVEFLDIAREEGFIKRISKEEPKSFVLAEVNHKSIIYFSPISSNTLIKRMGFMDKVKKCNK</sequence>
<reference evidence="1" key="1">
    <citation type="submission" date="2022-07" db="EMBL/GenBank/DDBJ databases">
        <title>Enhanced cultured diversity of the mouse gut microbiota enables custom-made synthetic communities.</title>
        <authorList>
            <person name="Afrizal A."/>
        </authorList>
    </citation>
    <scope>NUCLEOTIDE SEQUENCE</scope>
    <source>
        <strain evidence="1">DSM 28593</strain>
    </source>
</reference>
<proteinExistence type="predicted"/>
<organism evidence="1 2">
    <name type="scientific">Irregularibacter muris</name>
    <dbReference type="NCBI Taxonomy" id="1796619"/>
    <lineage>
        <taxon>Bacteria</taxon>
        <taxon>Bacillati</taxon>
        <taxon>Bacillota</taxon>
        <taxon>Clostridia</taxon>
        <taxon>Eubacteriales</taxon>
        <taxon>Eubacteriaceae</taxon>
        <taxon>Irregularibacter</taxon>
    </lineage>
</organism>
<dbReference type="Proteomes" id="UP001205748">
    <property type="component" value="Unassembled WGS sequence"/>
</dbReference>
<accession>A0AAE3HH04</accession>
<dbReference type="NCBIfam" id="NF046065">
    <property type="entry name" value="MtxRegRemB"/>
    <property type="match status" value="1"/>
</dbReference>
<keyword evidence="2" id="KW-1185">Reference proteome</keyword>
<dbReference type="AlphaFoldDB" id="A0AAE3HH04"/>